<evidence type="ECO:0000313" key="4">
    <source>
        <dbReference type="Proteomes" id="UP000696280"/>
    </source>
</evidence>
<protein>
    <recommendedName>
        <fullName evidence="2">DUF6590 domain-containing protein</fullName>
    </recommendedName>
</protein>
<proteinExistence type="predicted"/>
<evidence type="ECO:0000256" key="1">
    <source>
        <dbReference type="SAM" id="MobiDB-lite"/>
    </source>
</evidence>
<accession>A0A9N9LBR1</accession>
<feature type="domain" description="DUF6590" evidence="2">
    <location>
        <begin position="125"/>
        <end position="216"/>
    </location>
</feature>
<evidence type="ECO:0000313" key="3">
    <source>
        <dbReference type="EMBL" id="CAG8961232.1"/>
    </source>
</evidence>
<dbReference type="EMBL" id="CAJVRL010000104">
    <property type="protein sequence ID" value="CAG8961232.1"/>
    <property type="molecule type" value="Genomic_DNA"/>
</dbReference>
<gene>
    <name evidence="3" type="ORF">HYFRA_00013288</name>
</gene>
<sequence>MSADRLQEGLQAVRGLVAGDKIAPATGDWQTVPSSRANRQQSVSNLSRGGPSRGSTYTSLAGRGLQGNTNTIRRNALGGSQMGEARLPSRPRGLPGGSSLALGISVAGNRLPKPTERRVLSMSEYRAGMIIGAYQVDRDRDQGKGVTLANQSRTNTGTIVFEKERKFVVLRVFTTHVVVLPIYTFVGHGLESRQAEKNDYVSIREVDDGENALPAESDHPIIWSEATLEWLNSGRGWGRMSNNAVVHFTCPLRHMFTNPSQILGEVTEGCFISLRKLYVSAFSDPADFADDKEQQTQSEPTTAENPGAEQEPRSQSAPAALPSRPTPRSVAPAIPRNLPSTSTVGPTRSPPRNNGRNAPY</sequence>
<feature type="compositionally biased region" description="Polar residues" evidence="1">
    <location>
        <begin position="295"/>
        <end position="304"/>
    </location>
</feature>
<feature type="region of interest" description="Disordered" evidence="1">
    <location>
        <begin position="25"/>
        <end position="99"/>
    </location>
</feature>
<organism evidence="3 4">
    <name type="scientific">Hymenoscyphus fraxineus</name>
    <dbReference type="NCBI Taxonomy" id="746836"/>
    <lineage>
        <taxon>Eukaryota</taxon>
        <taxon>Fungi</taxon>
        <taxon>Dikarya</taxon>
        <taxon>Ascomycota</taxon>
        <taxon>Pezizomycotina</taxon>
        <taxon>Leotiomycetes</taxon>
        <taxon>Helotiales</taxon>
        <taxon>Helotiaceae</taxon>
        <taxon>Hymenoscyphus</taxon>
    </lineage>
</organism>
<keyword evidence="4" id="KW-1185">Reference proteome</keyword>
<dbReference type="Proteomes" id="UP000696280">
    <property type="component" value="Unassembled WGS sequence"/>
</dbReference>
<dbReference type="OrthoDB" id="3541266at2759"/>
<reference evidence="3" key="1">
    <citation type="submission" date="2021-07" db="EMBL/GenBank/DDBJ databases">
        <authorList>
            <person name="Durling M."/>
        </authorList>
    </citation>
    <scope>NUCLEOTIDE SEQUENCE</scope>
</reference>
<dbReference type="Pfam" id="PF20233">
    <property type="entry name" value="DUF6590"/>
    <property type="match status" value="1"/>
</dbReference>
<feature type="compositionally biased region" description="Polar residues" evidence="1">
    <location>
        <begin position="28"/>
        <end position="59"/>
    </location>
</feature>
<name>A0A9N9LBR1_9HELO</name>
<dbReference type="AlphaFoldDB" id="A0A9N9LBR1"/>
<comment type="caution">
    <text evidence="3">The sequence shown here is derived from an EMBL/GenBank/DDBJ whole genome shotgun (WGS) entry which is preliminary data.</text>
</comment>
<feature type="region of interest" description="Disordered" evidence="1">
    <location>
        <begin position="289"/>
        <end position="360"/>
    </location>
</feature>
<feature type="compositionally biased region" description="Polar residues" evidence="1">
    <location>
        <begin position="338"/>
        <end position="360"/>
    </location>
</feature>
<dbReference type="InterPro" id="IPR046497">
    <property type="entry name" value="DUF6590"/>
</dbReference>
<evidence type="ECO:0000259" key="2">
    <source>
        <dbReference type="Pfam" id="PF20233"/>
    </source>
</evidence>